<dbReference type="InterPro" id="IPR046347">
    <property type="entry name" value="bZIP_sf"/>
</dbReference>
<reference evidence="9 10" key="1">
    <citation type="submission" date="2013-09" db="EMBL/GenBank/DDBJ databases">
        <title>Corchorus capsularis genome sequencing.</title>
        <authorList>
            <person name="Alam M."/>
            <person name="Haque M.S."/>
            <person name="Islam M.S."/>
            <person name="Emdad E.M."/>
            <person name="Islam M.M."/>
            <person name="Ahmed B."/>
            <person name="Halim A."/>
            <person name="Hossen Q.M.M."/>
            <person name="Hossain M.Z."/>
            <person name="Ahmed R."/>
            <person name="Khan M.M."/>
            <person name="Islam R."/>
            <person name="Rashid M.M."/>
            <person name="Khan S.A."/>
            <person name="Rahman M.S."/>
            <person name="Alam M."/>
        </authorList>
    </citation>
    <scope>NUCLEOTIDE SEQUENCE [LARGE SCALE GENOMIC DNA]</scope>
    <source>
        <strain evidence="10">cv. CVL-1</strain>
        <tissue evidence="9">Whole seedling</tissue>
    </source>
</reference>
<dbReference type="GO" id="GO:0045893">
    <property type="term" value="P:positive regulation of DNA-templated transcription"/>
    <property type="evidence" value="ECO:0007669"/>
    <property type="project" value="TreeGrafter"/>
</dbReference>
<feature type="domain" description="BZIP" evidence="8">
    <location>
        <begin position="35"/>
        <end position="98"/>
    </location>
</feature>
<keyword evidence="4" id="KW-0804">Transcription</keyword>
<keyword evidence="5" id="KW-0539">Nucleus</keyword>
<dbReference type="Pfam" id="PF00170">
    <property type="entry name" value="bZIP_1"/>
    <property type="match status" value="1"/>
</dbReference>
<dbReference type="STRING" id="210143.A0A1R3IY54"/>
<dbReference type="GO" id="GO:0046982">
    <property type="term" value="F:protein heterodimerization activity"/>
    <property type="evidence" value="ECO:0007669"/>
    <property type="project" value="UniProtKB-ARBA"/>
</dbReference>
<dbReference type="OMA" id="FTTQHYL"/>
<name>A0A1R3IY54_COCAP</name>
<dbReference type="Proteomes" id="UP000188268">
    <property type="component" value="Unassembled WGS sequence"/>
</dbReference>
<sequence>MATSSGNSNSNSSGSSSATLLQNSGSEGDLQQLMDQRKRKRMESNRESARRSRMRKQKHLDELVGQVTQLRKDNNQILTSINFTTQHYLNIEADNSVLRAQVMELSQRLDSLTEILNFLNNNNTTNNPMFHESDQHQGFETSSSAADSFMINPFNMPYLNQPIMASPDIFQY</sequence>
<keyword evidence="3" id="KW-0238">DNA-binding</keyword>
<feature type="compositionally biased region" description="Low complexity" evidence="7">
    <location>
        <begin position="1"/>
        <end position="17"/>
    </location>
</feature>
<dbReference type="GO" id="GO:0005634">
    <property type="term" value="C:nucleus"/>
    <property type="evidence" value="ECO:0007669"/>
    <property type="project" value="UniProtKB-SubCell"/>
</dbReference>
<evidence type="ECO:0000256" key="5">
    <source>
        <dbReference type="ARBA" id="ARBA00023242"/>
    </source>
</evidence>
<dbReference type="InterPro" id="IPR045314">
    <property type="entry name" value="bZIP_plant_GBF1"/>
</dbReference>
<dbReference type="AlphaFoldDB" id="A0A1R3IY54"/>
<dbReference type="PROSITE" id="PS50217">
    <property type="entry name" value="BZIP"/>
    <property type="match status" value="1"/>
</dbReference>
<proteinExistence type="predicted"/>
<dbReference type="PANTHER" id="PTHR45764">
    <property type="entry name" value="BZIP TRANSCRIPTION FACTOR 44"/>
    <property type="match status" value="1"/>
</dbReference>
<dbReference type="SUPFAM" id="SSF57959">
    <property type="entry name" value="Leucine zipper domain"/>
    <property type="match status" value="1"/>
</dbReference>
<comment type="caution">
    <text evidence="9">The sequence shown here is derived from an EMBL/GenBank/DDBJ whole genome shotgun (WGS) entry which is preliminary data.</text>
</comment>
<dbReference type="Gene3D" id="1.20.5.170">
    <property type="match status" value="1"/>
</dbReference>
<dbReference type="EMBL" id="AWWV01009205">
    <property type="protein sequence ID" value="OMO87512.1"/>
    <property type="molecule type" value="Genomic_DNA"/>
</dbReference>
<keyword evidence="2" id="KW-0805">Transcription regulation</keyword>
<evidence type="ECO:0000313" key="10">
    <source>
        <dbReference type="Proteomes" id="UP000188268"/>
    </source>
</evidence>
<keyword evidence="6" id="KW-0175">Coiled coil</keyword>
<dbReference type="SMART" id="SM00338">
    <property type="entry name" value="BRLZ"/>
    <property type="match status" value="1"/>
</dbReference>
<keyword evidence="10" id="KW-1185">Reference proteome</keyword>
<accession>A0A1R3IY54</accession>
<dbReference type="GO" id="GO:0000976">
    <property type="term" value="F:transcription cis-regulatory region binding"/>
    <property type="evidence" value="ECO:0007669"/>
    <property type="project" value="TreeGrafter"/>
</dbReference>
<comment type="subcellular location">
    <subcellularLocation>
        <location evidence="1">Nucleus</location>
    </subcellularLocation>
</comment>
<dbReference type="InterPro" id="IPR004827">
    <property type="entry name" value="bZIP"/>
</dbReference>
<dbReference type="PROSITE" id="PS00036">
    <property type="entry name" value="BZIP_BASIC"/>
    <property type="match status" value="1"/>
</dbReference>
<organism evidence="9 10">
    <name type="scientific">Corchorus capsularis</name>
    <name type="common">Jute</name>
    <dbReference type="NCBI Taxonomy" id="210143"/>
    <lineage>
        <taxon>Eukaryota</taxon>
        <taxon>Viridiplantae</taxon>
        <taxon>Streptophyta</taxon>
        <taxon>Embryophyta</taxon>
        <taxon>Tracheophyta</taxon>
        <taxon>Spermatophyta</taxon>
        <taxon>Magnoliopsida</taxon>
        <taxon>eudicotyledons</taxon>
        <taxon>Gunneridae</taxon>
        <taxon>Pentapetalae</taxon>
        <taxon>rosids</taxon>
        <taxon>malvids</taxon>
        <taxon>Malvales</taxon>
        <taxon>Malvaceae</taxon>
        <taxon>Grewioideae</taxon>
        <taxon>Apeibeae</taxon>
        <taxon>Corchorus</taxon>
    </lineage>
</organism>
<evidence type="ECO:0000256" key="7">
    <source>
        <dbReference type="SAM" id="MobiDB-lite"/>
    </source>
</evidence>
<dbReference type="GO" id="GO:0003700">
    <property type="term" value="F:DNA-binding transcription factor activity"/>
    <property type="evidence" value="ECO:0007669"/>
    <property type="project" value="InterPro"/>
</dbReference>
<evidence type="ECO:0000259" key="8">
    <source>
        <dbReference type="PROSITE" id="PS50217"/>
    </source>
</evidence>
<evidence type="ECO:0000256" key="1">
    <source>
        <dbReference type="ARBA" id="ARBA00004123"/>
    </source>
</evidence>
<feature type="coiled-coil region" evidence="6">
    <location>
        <begin position="95"/>
        <end position="122"/>
    </location>
</feature>
<dbReference type="OrthoDB" id="551672at2759"/>
<dbReference type="CDD" id="cd14702">
    <property type="entry name" value="bZIP_plant_GBF1"/>
    <property type="match status" value="1"/>
</dbReference>
<evidence type="ECO:0000256" key="6">
    <source>
        <dbReference type="SAM" id="Coils"/>
    </source>
</evidence>
<dbReference type="Gramene" id="OMO87512">
    <property type="protein sequence ID" value="OMO87512"/>
    <property type="gene ID" value="CCACVL1_08965"/>
</dbReference>
<protein>
    <recommendedName>
        <fullName evidence="8">BZIP domain-containing protein</fullName>
    </recommendedName>
</protein>
<gene>
    <name evidence="9" type="ORF">CCACVL1_08965</name>
</gene>
<feature type="region of interest" description="Disordered" evidence="7">
    <location>
        <begin position="1"/>
        <end position="59"/>
    </location>
</feature>
<evidence type="ECO:0000256" key="2">
    <source>
        <dbReference type="ARBA" id="ARBA00023015"/>
    </source>
</evidence>
<dbReference type="FunFam" id="1.20.5.170:FF:000020">
    <property type="entry name" value="BZIP transcription factor"/>
    <property type="match status" value="1"/>
</dbReference>
<dbReference type="PANTHER" id="PTHR45764:SF38">
    <property type="entry name" value="BZIP TRANSCRIPTION FACTOR 44"/>
    <property type="match status" value="1"/>
</dbReference>
<evidence type="ECO:0000313" key="9">
    <source>
        <dbReference type="EMBL" id="OMO87512.1"/>
    </source>
</evidence>
<evidence type="ECO:0000256" key="4">
    <source>
        <dbReference type="ARBA" id="ARBA00023163"/>
    </source>
</evidence>
<evidence type="ECO:0000256" key="3">
    <source>
        <dbReference type="ARBA" id="ARBA00023125"/>
    </source>
</evidence>